<proteinExistence type="predicted"/>
<dbReference type="AlphaFoldDB" id="A0A378UG87"/>
<accession>A0A378UG87</accession>
<organism evidence="2 3">
    <name type="scientific">Bergeriella denitrificans</name>
    <name type="common">Neisseria denitrificans</name>
    <dbReference type="NCBI Taxonomy" id="494"/>
    <lineage>
        <taxon>Bacteria</taxon>
        <taxon>Pseudomonadati</taxon>
        <taxon>Pseudomonadota</taxon>
        <taxon>Betaproteobacteria</taxon>
        <taxon>Neisseriales</taxon>
        <taxon>Neisseriaceae</taxon>
        <taxon>Bergeriella</taxon>
    </lineage>
</organism>
<feature type="region of interest" description="Disordered" evidence="1">
    <location>
        <begin position="1"/>
        <end position="30"/>
    </location>
</feature>
<name>A0A378UG87_BERDE</name>
<protein>
    <submittedName>
        <fullName evidence="2">Uncharacterized protein</fullName>
    </submittedName>
</protein>
<keyword evidence="3" id="KW-1185">Reference proteome</keyword>
<evidence type="ECO:0000256" key="1">
    <source>
        <dbReference type="SAM" id="MobiDB-lite"/>
    </source>
</evidence>
<gene>
    <name evidence="2" type="ORF">NCTC10295_01172</name>
</gene>
<dbReference type="EMBL" id="UGQS01000002">
    <property type="protein sequence ID" value="STZ76408.1"/>
    <property type="molecule type" value="Genomic_DNA"/>
</dbReference>
<evidence type="ECO:0000313" key="2">
    <source>
        <dbReference type="EMBL" id="STZ76408.1"/>
    </source>
</evidence>
<reference evidence="2 3" key="1">
    <citation type="submission" date="2018-06" db="EMBL/GenBank/DDBJ databases">
        <authorList>
            <consortium name="Pathogen Informatics"/>
            <person name="Doyle S."/>
        </authorList>
    </citation>
    <scope>NUCLEOTIDE SEQUENCE [LARGE SCALE GENOMIC DNA]</scope>
    <source>
        <strain evidence="2 3">NCTC10295</strain>
    </source>
</reference>
<dbReference type="Proteomes" id="UP000254651">
    <property type="component" value="Unassembled WGS sequence"/>
</dbReference>
<evidence type="ECO:0000313" key="3">
    <source>
        <dbReference type="Proteomes" id="UP000254651"/>
    </source>
</evidence>
<sequence length="30" mass="3413">MQHRRRLAIFQAAKRATFSGKTAAPAQDKR</sequence>